<dbReference type="Gene3D" id="1.10.10.2690">
    <property type="match status" value="1"/>
</dbReference>
<dbReference type="RefSeq" id="WP_099792723.1">
    <property type="nucleotide sequence ID" value="NZ_JBHLYV010000076.1"/>
</dbReference>
<evidence type="ECO:0000256" key="2">
    <source>
        <dbReference type="ARBA" id="ARBA00023163"/>
    </source>
</evidence>
<dbReference type="OrthoDB" id="9154897at2"/>
<dbReference type="Proteomes" id="UP000230390">
    <property type="component" value="Unassembled WGS sequence"/>
</dbReference>
<evidence type="ECO:0000313" key="5">
    <source>
        <dbReference type="Proteomes" id="UP000230390"/>
    </source>
</evidence>
<evidence type="ECO:0000259" key="3">
    <source>
        <dbReference type="Pfam" id="PF16509"/>
    </source>
</evidence>
<dbReference type="Pfam" id="PF16509">
    <property type="entry name" value="KORA"/>
    <property type="match status" value="1"/>
</dbReference>
<evidence type="ECO:0000313" key="4">
    <source>
        <dbReference type="EMBL" id="PIL42665.1"/>
    </source>
</evidence>
<reference evidence="4 5" key="1">
    <citation type="submission" date="2017-10" db="EMBL/GenBank/DDBJ databases">
        <title>Massilia psychrophilum sp. nov., a novel purple-pigmented bacterium isolated from Tianshan glacier, Xinjiang Municipality, China.</title>
        <authorList>
            <person name="Wang H."/>
        </authorList>
    </citation>
    <scope>NUCLEOTIDE SEQUENCE [LARGE SCALE GENOMIC DNA]</scope>
    <source>
        <strain evidence="4 5">JCM 30074</strain>
    </source>
</reference>
<dbReference type="InterPro" id="IPR053721">
    <property type="entry name" value="Fimbrial_Adhesin_Reg"/>
</dbReference>
<protein>
    <recommendedName>
        <fullName evidence="3">TrfB transcriptional repressor protein domain-containing protein</fullName>
    </recommendedName>
</protein>
<comment type="caution">
    <text evidence="4">The sequence shown here is derived from an EMBL/GenBank/DDBJ whole genome shotgun (WGS) entry which is preliminary data.</text>
</comment>
<organism evidence="4 5">
    <name type="scientific">Massilia eurypsychrophila</name>
    <dbReference type="NCBI Taxonomy" id="1485217"/>
    <lineage>
        <taxon>Bacteria</taxon>
        <taxon>Pseudomonadati</taxon>
        <taxon>Pseudomonadota</taxon>
        <taxon>Betaproteobacteria</taxon>
        <taxon>Burkholderiales</taxon>
        <taxon>Oxalobacteraceae</taxon>
        <taxon>Telluria group</taxon>
        <taxon>Massilia</taxon>
    </lineage>
</organism>
<dbReference type="EMBL" id="PDOC01000023">
    <property type="protein sequence ID" value="PIL42665.1"/>
    <property type="molecule type" value="Genomic_DNA"/>
</dbReference>
<sequence>MARDKRRATASDFDAVRPLLKNVSDDRADRARSALVDGETLAVIAERHGCSRQAINNDVKTFWDKIADYHAAQRATANAGVLLPPGWEQVTLIAPSALIEKFRAEIAAMATLPPSEQKRFIQQ</sequence>
<gene>
    <name evidence="4" type="ORF">CR105_23320</name>
</gene>
<dbReference type="AlphaFoldDB" id="A0A2G8T9E2"/>
<name>A0A2G8T9E2_9BURK</name>
<proteinExistence type="predicted"/>
<keyword evidence="2" id="KW-0804">Transcription</keyword>
<feature type="domain" description="TrfB transcriptional repressor protein" evidence="3">
    <location>
        <begin position="9"/>
        <end position="100"/>
    </location>
</feature>
<accession>A0A2G8T9E2</accession>
<evidence type="ECO:0000256" key="1">
    <source>
        <dbReference type="ARBA" id="ARBA00023015"/>
    </source>
</evidence>
<dbReference type="InterPro" id="IPR032428">
    <property type="entry name" value="TrfB"/>
</dbReference>
<keyword evidence="5" id="KW-1185">Reference proteome</keyword>
<keyword evidence="1" id="KW-0805">Transcription regulation</keyword>